<keyword evidence="4" id="KW-1185">Reference proteome</keyword>
<dbReference type="CDD" id="cd01983">
    <property type="entry name" value="SIMIBI"/>
    <property type="match status" value="1"/>
</dbReference>
<protein>
    <recommendedName>
        <fullName evidence="2">Helicase HerA central domain-containing protein</fullName>
    </recommendedName>
</protein>
<dbReference type="PANTHER" id="PTHR42957:SF1">
    <property type="entry name" value="HELICASE MJ1565-RELATED"/>
    <property type="match status" value="1"/>
</dbReference>
<name>A0AAX2AES6_9BACT</name>
<evidence type="ECO:0000313" key="3">
    <source>
        <dbReference type="EMBL" id="RXK15085.1"/>
    </source>
</evidence>
<sequence length="503" mass="58423">MIEIKKREEIKKNIKENLQEQEINSIRLKEEERKFNEEEMFMHGSFCFGKSYTNPKRLVTLDLESKKTLNYSLLVSGGSGSGKTRLIKNLIKSLSQKNKKIIVMDVQGDMGTPNETVYRLTRRNNTLGFNYFSFSKDLENGGPISNANLIIELYKNSVMDKGIGPVQKSVFKQLIVDCYRSKGILDEDESTWDNELPTPKYFEYFVENILGSTVTSKLTVLSEMITNLSTLKIEKERCSEDEKEAYEKEIYEELEKLKNFTTQFQEYIISDEHKEYFNQFKIEKEYIDISYYSLQNNYKVLATLYTYIKALAECPLFGENPFPQIDGVVRFDISGYTTIGKPEEAIFFINYVLYMYFRMIKERGEYRFMPEEYKAIHGKFCDFFCFIDESKLILPTGRDKENPYNIINRIITEARKYGGGMGIISQRIEHFSAELINSIYTKVILTCEKSDAEKAIKSLGIKTQNNYPPYSLFEEQGKVQDGLAIIGTTAGLYENVVTPWYVK</sequence>
<dbReference type="InterPro" id="IPR008571">
    <property type="entry name" value="HerA-like"/>
</dbReference>
<evidence type="ECO:0000313" key="4">
    <source>
        <dbReference type="Proteomes" id="UP000290092"/>
    </source>
</evidence>
<gene>
    <name evidence="3" type="ORF">CP985_10295</name>
</gene>
<reference evidence="3 4" key="1">
    <citation type="submission" date="2017-09" db="EMBL/GenBank/DDBJ databases">
        <title>Genomics of the genus Arcobacter.</title>
        <authorList>
            <person name="Perez-Cataluna A."/>
            <person name="Figueras M.J."/>
            <person name="Salas-Masso N."/>
        </authorList>
    </citation>
    <scope>NUCLEOTIDE SEQUENCE [LARGE SCALE GENOMIC DNA]</scope>
    <source>
        <strain evidence="3 4">CECT 7386</strain>
    </source>
</reference>
<organism evidence="3 4">
    <name type="scientific">Malaciobacter mytili LMG 24559</name>
    <dbReference type="NCBI Taxonomy" id="1032238"/>
    <lineage>
        <taxon>Bacteria</taxon>
        <taxon>Pseudomonadati</taxon>
        <taxon>Campylobacterota</taxon>
        <taxon>Epsilonproteobacteria</taxon>
        <taxon>Campylobacterales</taxon>
        <taxon>Arcobacteraceae</taxon>
        <taxon>Malaciobacter</taxon>
    </lineage>
</organism>
<keyword evidence="1" id="KW-0175">Coiled coil</keyword>
<dbReference type="RefSeq" id="WP_114843333.1">
    <property type="nucleotide sequence ID" value="NZ_CP031220.1"/>
</dbReference>
<comment type="caution">
    <text evidence="3">The sequence shown here is derived from an EMBL/GenBank/DDBJ whole genome shotgun (WGS) entry which is preliminary data.</text>
</comment>
<proteinExistence type="predicted"/>
<evidence type="ECO:0000256" key="1">
    <source>
        <dbReference type="SAM" id="Coils"/>
    </source>
</evidence>
<dbReference type="EMBL" id="NXID01000039">
    <property type="protein sequence ID" value="RXK15085.1"/>
    <property type="molecule type" value="Genomic_DNA"/>
</dbReference>
<dbReference type="Pfam" id="PF01935">
    <property type="entry name" value="DUF87"/>
    <property type="match status" value="1"/>
</dbReference>
<accession>A0AAX2AES6</accession>
<dbReference type="PANTHER" id="PTHR42957">
    <property type="entry name" value="HELICASE MJ1565-RELATED"/>
    <property type="match status" value="1"/>
</dbReference>
<dbReference type="Proteomes" id="UP000290092">
    <property type="component" value="Unassembled WGS sequence"/>
</dbReference>
<dbReference type="KEGG" id="amyt:AMYT_a0127"/>
<feature type="domain" description="Helicase HerA central" evidence="2">
    <location>
        <begin position="49"/>
        <end position="266"/>
    </location>
</feature>
<dbReference type="InterPro" id="IPR002789">
    <property type="entry name" value="HerA_central"/>
</dbReference>
<feature type="coiled-coil region" evidence="1">
    <location>
        <begin position="4"/>
        <end position="38"/>
    </location>
</feature>
<dbReference type="AlphaFoldDB" id="A0AAX2AES6"/>
<dbReference type="InterPro" id="IPR027417">
    <property type="entry name" value="P-loop_NTPase"/>
</dbReference>
<dbReference type="Gene3D" id="3.40.50.300">
    <property type="entry name" value="P-loop containing nucleotide triphosphate hydrolases"/>
    <property type="match status" value="2"/>
</dbReference>
<dbReference type="SUPFAM" id="SSF52540">
    <property type="entry name" value="P-loop containing nucleoside triphosphate hydrolases"/>
    <property type="match status" value="1"/>
</dbReference>
<evidence type="ECO:0000259" key="2">
    <source>
        <dbReference type="Pfam" id="PF01935"/>
    </source>
</evidence>